<evidence type="ECO:0000313" key="2">
    <source>
        <dbReference type="Proteomes" id="UP000199398"/>
    </source>
</evidence>
<dbReference type="EMBL" id="FOUP01000003">
    <property type="protein sequence ID" value="SFN24258.1"/>
    <property type="molecule type" value="Genomic_DNA"/>
</dbReference>
<evidence type="ECO:0000313" key="1">
    <source>
        <dbReference type="EMBL" id="SFN24258.1"/>
    </source>
</evidence>
<sequence>MAELVEGRDEPAPTASIAQYLERRPSSLSPARDSLIKKGLVYSGERGLIAFTVPHFGRYLLTQD</sequence>
<name>A0A1I4XED0_9PSEU</name>
<accession>A0A1I4XED0</accession>
<dbReference type="Proteomes" id="UP000199398">
    <property type="component" value="Unassembled WGS sequence"/>
</dbReference>
<dbReference type="AlphaFoldDB" id="A0A1I4XED0"/>
<proteinExistence type="predicted"/>
<organism evidence="1 2">
    <name type="scientific">Saccharopolyspora antimicrobica</name>
    <dbReference type="NCBI Taxonomy" id="455193"/>
    <lineage>
        <taxon>Bacteria</taxon>
        <taxon>Bacillati</taxon>
        <taxon>Actinomycetota</taxon>
        <taxon>Actinomycetes</taxon>
        <taxon>Pseudonocardiales</taxon>
        <taxon>Pseudonocardiaceae</taxon>
        <taxon>Saccharopolyspora</taxon>
    </lineage>
</organism>
<reference evidence="1 2" key="1">
    <citation type="submission" date="2016-10" db="EMBL/GenBank/DDBJ databases">
        <authorList>
            <person name="de Groot N.N."/>
        </authorList>
    </citation>
    <scope>NUCLEOTIDE SEQUENCE [LARGE SCALE GENOMIC DNA]</scope>
    <source>
        <strain evidence="1 2">CPCC 201259</strain>
    </source>
</reference>
<dbReference type="STRING" id="455193.SAMN05421805_103404"/>
<protein>
    <submittedName>
        <fullName evidence="1">Uncharacterized protein</fullName>
    </submittedName>
</protein>
<gene>
    <name evidence="1" type="ORF">SAMN05421805_103404</name>
</gene>